<dbReference type="EMBL" id="VZRA01000002">
    <property type="protein sequence ID" value="KAB0670595.1"/>
    <property type="molecule type" value="Genomic_DNA"/>
</dbReference>
<accession>A0ABQ6TQJ6</accession>
<sequence>MQHLPGIVGQSRSNIYRLEAAGLFPHRRKIGKRAVGWLRSEVEAWLANTKEA</sequence>
<organism evidence="1 2">
    <name type="scientific">Oryzomonas sagensis</name>
    <dbReference type="NCBI Taxonomy" id="2603857"/>
    <lineage>
        <taxon>Bacteria</taxon>
        <taxon>Pseudomonadati</taxon>
        <taxon>Thermodesulfobacteriota</taxon>
        <taxon>Desulfuromonadia</taxon>
        <taxon>Geobacterales</taxon>
        <taxon>Geobacteraceae</taxon>
        <taxon>Oryzomonas</taxon>
    </lineage>
</organism>
<reference evidence="1 2" key="1">
    <citation type="journal article" date="2020" name="Microorganisms">
        <title>Description of Three Novel Members in the Family Geobacteraceae, Oryzomonas japonicum gen. nov., sp. nov., Oryzomonas sagensis sp. nov., and Oryzomonas ruber sp. nov.</title>
        <authorList>
            <person name="Xu Z."/>
            <person name="Masuda Y."/>
            <person name="Hayakawa C."/>
            <person name="Ushijima N."/>
            <person name="Kawano K."/>
            <person name="Shiratori Y."/>
            <person name="Senoo K."/>
            <person name="Itoh H."/>
        </authorList>
    </citation>
    <scope>NUCLEOTIDE SEQUENCE [LARGE SCALE GENOMIC DNA]</scope>
    <source>
        <strain evidence="1 2">Red100</strain>
    </source>
</reference>
<comment type="caution">
    <text evidence="1">The sequence shown here is derived from an EMBL/GenBank/DDBJ whole genome shotgun (WGS) entry which is preliminary data.</text>
</comment>
<gene>
    <name evidence="1" type="ORF">F6V30_07920</name>
</gene>
<evidence type="ECO:0000313" key="1">
    <source>
        <dbReference type="EMBL" id="KAB0670595.1"/>
    </source>
</evidence>
<proteinExistence type="predicted"/>
<keyword evidence="2" id="KW-1185">Reference proteome</keyword>
<name>A0ABQ6TQJ6_9BACT</name>
<dbReference type="Proteomes" id="UP000798046">
    <property type="component" value="Unassembled WGS sequence"/>
</dbReference>
<dbReference type="InterPro" id="IPR010260">
    <property type="entry name" value="AlpA"/>
</dbReference>
<dbReference type="Pfam" id="PF05930">
    <property type="entry name" value="Phage_AlpA"/>
    <property type="match status" value="1"/>
</dbReference>
<protein>
    <submittedName>
        <fullName evidence="1">AlpA family phage regulatory protein</fullName>
    </submittedName>
</protein>
<evidence type="ECO:0000313" key="2">
    <source>
        <dbReference type="Proteomes" id="UP000798046"/>
    </source>
</evidence>
<dbReference type="Gene3D" id="1.10.238.160">
    <property type="match status" value="1"/>
</dbReference>